<feature type="signal peptide" evidence="2">
    <location>
        <begin position="1"/>
        <end position="19"/>
    </location>
</feature>
<keyword evidence="2" id="KW-0732">Signal</keyword>
<gene>
    <name evidence="3" type="ORF">DQ356_10840</name>
</gene>
<accession>A0A368MVH5</accession>
<dbReference type="AlphaFoldDB" id="A0A368MVH5"/>
<evidence type="ECO:0000313" key="3">
    <source>
        <dbReference type="EMBL" id="RCU42178.1"/>
    </source>
</evidence>
<proteinExistence type="predicted"/>
<organism evidence="3 4">
    <name type="scientific">Chryseobacterium lacus</name>
    <dbReference type="NCBI Taxonomy" id="2058346"/>
    <lineage>
        <taxon>Bacteria</taxon>
        <taxon>Pseudomonadati</taxon>
        <taxon>Bacteroidota</taxon>
        <taxon>Flavobacteriia</taxon>
        <taxon>Flavobacteriales</taxon>
        <taxon>Weeksellaceae</taxon>
        <taxon>Chryseobacterium group</taxon>
        <taxon>Chryseobacterium</taxon>
    </lineage>
</organism>
<evidence type="ECO:0000256" key="2">
    <source>
        <dbReference type="SAM" id="SignalP"/>
    </source>
</evidence>
<sequence length="150" mass="17156">MKKILFSALIICFTLTNCAVEKFNMSPLNSTISTGNDSGSLESRLGKAMQNNVNAAEITNLISTFPKFRNDGVNLEVSRLKQHLQNYLYAYGAYDINGKNRNLREIERTYKKIQRLRQYLNKDEDEIINRYLVRLKTNLSELESASAQAP</sequence>
<feature type="coiled-coil region" evidence="1">
    <location>
        <begin position="96"/>
        <end position="126"/>
    </location>
</feature>
<keyword evidence="1" id="KW-0175">Coiled coil</keyword>
<keyword evidence="4" id="KW-1185">Reference proteome</keyword>
<feature type="chain" id="PRO_5016917426" evidence="2">
    <location>
        <begin position="20"/>
        <end position="150"/>
    </location>
</feature>
<dbReference type="Proteomes" id="UP000252172">
    <property type="component" value="Unassembled WGS sequence"/>
</dbReference>
<dbReference type="OrthoDB" id="1450592at2"/>
<evidence type="ECO:0000313" key="4">
    <source>
        <dbReference type="Proteomes" id="UP000252172"/>
    </source>
</evidence>
<evidence type="ECO:0000256" key="1">
    <source>
        <dbReference type="SAM" id="Coils"/>
    </source>
</evidence>
<comment type="caution">
    <text evidence="3">The sequence shown here is derived from an EMBL/GenBank/DDBJ whole genome shotgun (WGS) entry which is preliminary data.</text>
</comment>
<reference evidence="3 4" key="1">
    <citation type="submission" date="2018-07" db="EMBL/GenBank/DDBJ databases">
        <title>Chryseobacterium lacus sp. nov., isolated from lake water.</title>
        <authorList>
            <person name="Li C.-M."/>
        </authorList>
    </citation>
    <scope>NUCLEOTIDE SEQUENCE [LARGE SCALE GENOMIC DNA]</scope>
    <source>
        <strain evidence="3 4">YLOS41</strain>
    </source>
</reference>
<dbReference type="EMBL" id="QPIE01000008">
    <property type="protein sequence ID" value="RCU42178.1"/>
    <property type="molecule type" value="Genomic_DNA"/>
</dbReference>
<name>A0A368MVH5_9FLAO</name>
<protein>
    <submittedName>
        <fullName evidence="3">Uncharacterized protein</fullName>
    </submittedName>
</protein>